<dbReference type="Gene3D" id="2.180.10.10">
    <property type="entry name" value="RHS repeat-associated core"/>
    <property type="match status" value="1"/>
</dbReference>
<dbReference type="Proteomes" id="UP001237105">
    <property type="component" value="Unassembled WGS sequence"/>
</dbReference>
<dbReference type="PANTHER" id="PTHR32305:SF15">
    <property type="entry name" value="PROTEIN RHSA-RELATED"/>
    <property type="match status" value="1"/>
</dbReference>
<keyword evidence="1" id="KW-0677">Repeat</keyword>
<sequence>MVTPDGVRWRYLYDPLGRRIAKQRLASDGSGAVVEEVAFTWDGTVLCEQTSRSAEAPNALTLTWDHDDLRPLAQTERKHLSDDEVDQRFFAIVTDLMGAPTELVDEQGELAWRARSTLWGTTVWARGGSAYTPLRFPGQYFDPETHLHYDFYRYYDPENARYFTPDPLGLAPAPNPVTYIRNPHTWADPLGLAACRPHGASPMDSFLANGADVRHTETATAIGSDVNTLENLGRSTGAAGHDVIVPGDDLGNFRVDGMITHPQQIADAVLENPHYRGGPIQLVTCHGANGAARELGEILGVEVRNASAHMVDLDRRTDLVREWPDGPRGDPITK</sequence>
<dbReference type="PANTHER" id="PTHR32305">
    <property type="match status" value="1"/>
</dbReference>
<dbReference type="InterPro" id="IPR022385">
    <property type="entry name" value="Rhs_assc_core"/>
</dbReference>
<protein>
    <submittedName>
        <fullName evidence="3">RHS repeat-associated core domain-containing protein</fullName>
    </submittedName>
</protein>
<organism evidence="3 4">
    <name type="scientific">Streptomyces luteolus</name>
    <dbReference type="NCBI Taxonomy" id="3043615"/>
    <lineage>
        <taxon>Bacteria</taxon>
        <taxon>Bacillati</taxon>
        <taxon>Actinomycetota</taxon>
        <taxon>Actinomycetes</taxon>
        <taxon>Kitasatosporales</taxon>
        <taxon>Streptomycetaceae</taxon>
        <taxon>Streptomyces</taxon>
    </lineage>
</organism>
<keyword evidence="4" id="KW-1185">Reference proteome</keyword>
<name>A0ABT6SWZ9_9ACTN</name>
<gene>
    <name evidence="3" type="ORF">QIT00_15440</name>
</gene>
<feature type="domain" description="Teneurin-like YD-shell" evidence="2">
    <location>
        <begin position="87"/>
        <end position="166"/>
    </location>
</feature>
<dbReference type="InterPro" id="IPR056823">
    <property type="entry name" value="TEN-like_YD-shell"/>
</dbReference>
<comment type="caution">
    <text evidence="3">The sequence shown here is derived from an EMBL/GenBank/DDBJ whole genome shotgun (WGS) entry which is preliminary data.</text>
</comment>
<evidence type="ECO:0000256" key="1">
    <source>
        <dbReference type="ARBA" id="ARBA00022737"/>
    </source>
</evidence>
<evidence type="ECO:0000313" key="3">
    <source>
        <dbReference type="EMBL" id="MDI3419941.1"/>
    </source>
</evidence>
<evidence type="ECO:0000259" key="2">
    <source>
        <dbReference type="Pfam" id="PF25023"/>
    </source>
</evidence>
<dbReference type="NCBIfam" id="TIGR03696">
    <property type="entry name" value="Rhs_assc_core"/>
    <property type="match status" value="1"/>
</dbReference>
<dbReference type="Pfam" id="PF25023">
    <property type="entry name" value="TEN_YD-shell"/>
    <property type="match status" value="1"/>
</dbReference>
<dbReference type="EMBL" id="JASCIS010000013">
    <property type="protein sequence ID" value="MDI3419941.1"/>
    <property type="molecule type" value="Genomic_DNA"/>
</dbReference>
<dbReference type="PRINTS" id="PR00394">
    <property type="entry name" value="RHSPROTEIN"/>
</dbReference>
<dbReference type="InterPro" id="IPR050708">
    <property type="entry name" value="T6SS_VgrG/RHS"/>
</dbReference>
<evidence type="ECO:0000313" key="4">
    <source>
        <dbReference type="Proteomes" id="UP001237105"/>
    </source>
</evidence>
<reference evidence="3 4" key="1">
    <citation type="submission" date="2023-05" db="EMBL/GenBank/DDBJ databases">
        <title>Draft genome sequence of Streptomyces sp. B-S-A12 isolated from a cave soil in Thailand.</title>
        <authorList>
            <person name="Chamroensaksri N."/>
            <person name="Muangham S."/>
        </authorList>
    </citation>
    <scope>NUCLEOTIDE SEQUENCE [LARGE SCALE GENOMIC DNA]</scope>
    <source>
        <strain evidence="3 4">B-S-A12</strain>
    </source>
</reference>
<accession>A0ABT6SWZ9</accession>
<proteinExistence type="predicted"/>